<evidence type="ECO:0000313" key="2">
    <source>
        <dbReference type="Proteomes" id="UP001320159"/>
    </source>
</evidence>
<accession>A0AAP2REF0</accession>
<dbReference type="EMBL" id="PGCK01000011">
    <property type="protein sequence ID" value="MCD1295778.1"/>
    <property type="molecule type" value="Genomic_DNA"/>
</dbReference>
<comment type="caution">
    <text evidence="1">The sequence shown here is derived from an EMBL/GenBank/DDBJ whole genome shotgun (WGS) entry which is preliminary data.</text>
</comment>
<dbReference type="RefSeq" id="WP_230742635.1">
    <property type="nucleotide sequence ID" value="NZ_PGCK01000011.1"/>
</dbReference>
<gene>
    <name evidence="1" type="ORF">CUJ83_12290</name>
</gene>
<evidence type="ECO:0000313" key="1">
    <source>
        <dbReference type="EMBL" id="MCD1295778.1"/>
    </source>
</evidence>
<dbReference type="Proteomes" id="UP001320159">
    <property type="component" value="Unassembled WGS sequence"/>
</dbReference>
<name>A0AAP2REF0_9EURY</name>
<dbReference type="AlphaFoldDB" id="A0AAP2REF0"/>
<sequence length="173" mass="18368">MTHIKKLTIGLILVLAIALVASTPAMAKKAVNPADLNRLKIDATIATGAYEETTFEVRALQIDESGNAIGRFKYTVTNTASGRKFVDRGLITAMRVEGNVVIVGGIIIASTDSNDIGTALLMGFQENPDETTPGLRFAITSRADILNKVNSIPLVAVTTSLVPIESGYVILKP</sequence>
<reference evidence="1 2" key="1">
    <citation type="submission" date="2017-11" db="EMBL/GenBank/DDBJ databases">
        <title>Isolation and Characterization of Family Methanocellaceae Species from Potential Methane Hydrate Area Offshore Southwestern Taiwan.</title>
        <authorList>
            <person name="Zhang W.-L."/>
            <person name="Chen W.-C."/>
            <person name="Lai M.-C."/>
            <person name="Chen S.-C."/>
        </authorList>
    </citation>
    <scope>NUCLEOTIDE SEQUENCE [LARGE SCALE GENOMIC DNA]</scope>
    <source>
        <strain evidence="1 2">CWC-04</strain>
    </source>
</reference>
<keyword evidence="2" id="KW-1185">Reference proteome</keyword>
<organism evidence="1 2">
    <name type="scientific">Methanooceanicella nereidis</name>
    <dbReference type="NCBI Taxonomy" id="2052831"/>
    <lineage>
        <taxon>Archaea</taxon>
        <taxon>Methanobacteriati</taxon>
        <taxon>Methanobacteriota</taxon>
        <taxon>Stenosarchaea group</taxon>
        <taxon>Methanomicrobia</taxon>
        <taxon>Methanocellales</taxon>
        <taxon>Methanocellaceae</taxon>
        <taxon>Methanooceanicella</taxon>
    </lineage>
</organism>
<proteinExistence type="predicted"/>
<protein>
    <submittedName>
        <fullName evidence="1">Uncharacterized protein</fullName>
    </submittedName>
</protein>